<feature type="transmembrane region" description="Helical" evidence="1">
    <location>
        <begin position="87"/>
        <end position="110"/>
    </location>
</feature>
<keyword evidence="1" id="KW-0472">Membrane</keyword>
<name>A0A7W5V4H3_9ACTN</name>
<evidence type="ECO:0000256" key="1">
    <source>
        <dbReference type="SAM" id="Phobius"/>
    </source>
</evidence>
<dbReference type="RefSeq" id="WP_183645509.1">
    <property type="nucleotide sequence ID" value="NZ_JACIBV010000001.1"/>
</dbReference>
<protein>
    <submittedName>
        <fullName evidence="2">Uncharacterized protein</fullName>
    </submittedName>
</protein>
<organism evidence="2 3">
    <name type="scientific">Nonomuraea dietziae</name>
    <dbReference type="NCBI Taxonomy" id="65515"/>
    <lineage>
        <taxon>Bacteria</taxon>
        <taxon>Bacillati</taxon>
        <taxon>Actinomycetota</taxon>
        <taxon>Actinomycetes</taxon>
        <taxon>Streptosporangiales</taxon>
        <taxon>Streptosporangiaceae</taxon>
        <taxon>Nonomuraea</taxon>
    </lineage>
</organism>
<feature type="transmembrane region" description="Helical" evidence="1">
    <location>
        <begin position="239"/>
        <end position="256"/>
    </location>
</feature>
<feature type="transmembrane region" description="Helical" evidence="1">
    <location>
        <begin position="268"/>
        <end position="288"/>
    </location>
</feature>
<feature type="transmembrane region" description="Helical" evidence="1">
    <location>
        <begin position="117"/>
        <end position="137"/>
    </location>
</feature>
<keyword evidence="3" id="KW-1185">Reference proteome</keyword>
<reference evidence="2 3" key="1">
    <citation type="submission" date="2020-08" db="EMBL/GenBank/DDBJ databases">
        <title>Sequencing the genomes of 1000 actinobacteria strains.</title>
        <authorList>
            <person name="Klenk H.-P."/>
        </authorList>
    </citation>
    <scope>NUCLEOTIDE SEQUENCE [LARGE SCALE GENOMIC DNA]</scope>
    <source>
        <strain evidence="2 3">DSM 44320</strain>
    </source>
</reference>
<proteinExistence type="predicted"/>
<evidence type="ECO:0000313" key="3">
    <source>
        <dbReference type="Proteomes" id="UP000579945"/>
    </source>
</evidence>
<comment type="caution">
    <text evidence="2">The sequence shown here is derived from an EMBL/GenBank/DDBJ whole genome shotgun (WGS) entry which is preliminary data.</text>
</comment>
<dbReference type="EMBL" id="JACIBV010000001">
    <property type="protein sequence ID" value="MBB3725998.1"/>
    <property type="molecule type" value="Genomic_DNA"/>
</dbReference>
<feature type="transmembrane region" description="Helical" evidence="1">
    <location>
        <begin position="157"/>
        <end position="177"/>
    </location>
</feature>
<keyword evidence="1" id="KW-1133">Transmembrane helix</keyword>
<dbReference type="Proteomes" id="UP000579945">
    <property type="component" value="Unassembled WGS sequence"/>
</dbReference>
<dbReference type="GeneID" id="95388387"/>
<accession>A0A7W5V4H3</accession>
<keyword evidence="1" id="KW-0812">Transmembrane</keyword>
<gene>
    <name evidence="2" type="ORF">FHR33_001858</name>
</gene>
<sequence>MTPLERRYRRLMRAYPRSYRSAYGEELLDILLGHTDPARTTPPLKEAAGLLVNGVRERAWQAARGPAWTDGLHLGVTALSAAHLATLLPYAAAVPGWLALSALTLALVVLGRARLALPLASLTAVKMGAIGTGAVFLDATLLPVEPGFLLDHSLYGYSGLLGAAAGPVLNVAGLGILAWRGGSLRRRSLWWAPAALLVAGADPAWMALTDAAPGPLLRVTAEAAVLAGAVWAGRLTGDLRWALAAALYLAATSAAFGEHLLHQSRQDLAYWGVLALLTLLTAVVPYGARTRAID</sequence>
<dbReference type="AlphaFoldDB" id="A0A7W5V4H3"/>
<evidence type="ECO:0000313" key="2">
    <source>
        <dbReference type="EMBL" id="MBB3725998.1"/>
    </source>
</evidence>
<feature type="transmembrane region" description="Helical" evidence="1">
    <location>
        <begin position="189"/>
        <end position="208"/>
    </location>
</feature>